<evidence type="ECO:0000313" key="6">
    <source>
        <dbReference type="EMBL" id="MFC4260803.1"/>
    </source>
</evidence>
<feature type="compositionally biased region" description="Polar residues" evidence="4">
    <location>
        <begin position="28"/>
        <end position="46"/>
    </location>
</feature>
<dbReference type="InterPro" id="IPR002130">
    <property type="entry name" value="Cyclophilin-type_PPIase_dom"/>
</dbReference>
<dbReference type="EMBL" id="JBHSDI010000061">
    <property type="protein sequence ID" value="MFC4260803.1"/>
    <property type="molecule type" value="Genomic_DNA"/>
</dbReference>
<evidence type="ECO:0000259" key="5">
    <source>
        <dbReference type="PROSITE" id="PS50072"/>
    </source>
</evidence>
<comment type="caution">
    <text evidence="6">The sequence shown here is derived from an EMBL/GenBank/DDBJ whole genome shotgun (WGS) entry which is preliminary data.</text>
</comment>
<keyword evidence="7" id="KW-1185">Reference proteome</keyword>
<dbReference type="PROSITE" id="PS00941">
    <property type="entry name" value="CARBOXYLESTERASE_B_2"/>
    <property type="match status" value="1"/>
</dbReference>
<sequence>MSCSTVLAATLLAGCGGGGGSGSDDETPTQVNTETTVSQGKVNGTNEPGMIAFRGIPYAQPPVGNLRFAPPQPAGAWEGTLQADEFGNNCPQTGSAFNGFADSLDEDCLFLNVYKPKSGNNLPVMVWIHGGAFITGSGGESYEPFRLVSEDVVVVTMNYRLGILGFLPAAGLPEGNGQFGLLDQQLALEWVQENIGAFGGNPDNVTIFGESAGGHSVLSQLVSAGASTGSEGLFHKAIVQSGAYQPTQIPQAVGETVIGAPVVAALGCESAPDVAACLRDEGITTEEILTAQGDMWFNPTWGQGMLPHSIQAALTQQGDATFPQGVPVMTGNNLNEGRLFLALDEIPFLLMDPPSPNPVDTRDEYDTELTALLGTDPRGLDVAQIGNDYLNTSNSPLNSPVVTDPADPDRFTLALASIQTSWRFACNQIDQVESLSAQGVNTYGYWFTDQDAPSLFGPLTAGLSFDLGAAHALEIQYVLNSEETMRERGATDAQIDLSEQMIQYWVQFARNGNPSLDDGTATWTAYGNGSELMELEPSTLGNAALVNASMAEDAHNCAYWDNPPLLPR</sequence>
<dbReference type="EC" id="3.1.1.-" evidence="3"/>
<dbReference type="PROSITE" id="PS00122">
    <property type="entry name" value="CARBOXYLESTERASE_B_1"/>
    <property type="match status" value="1"/>
</dbReference>
<gene>
    <name evidence="6" type="ORF">ACFOZ5_17435</name>
</gene>
<proteinExistence type="inferred from homology"/>
<dbReference type="PROSITE" id="PS50072">
    <property type="entry name" value="CSA_PPIASE_2"/>
    <property type="match status" value="1"/>
</dbReference>
<dbReference type="InterPro" id="IPR029058">
    <property type="entry name" value="AB_hydrolase_fold"/>
</dbReference>
<dbReference type="RefSeq" id="WP_379889699.1">
    <property type="nucleotide sequence ID" value="NZ_JBHSDI010000061.1"/>
</dbReference>
<protein>
    <recommendedName>
        <fullName evidence="3">Carboxylic ester hydrolase</fullName>
        <ecNumber evidence="3">3.1.1.-</ecNumber>
    </recommendedName>
</protein>
<organism evidence="6 7">
    <name type="scientific">Marinobacter lacisalsi</name>
    <dbReference type="NCBI Taxonomy" id="475979"/>
    <lineage>
        <taxon>Bacteria</taxon>
        <taxon>Pseudomonadati</taxon>
        <taxon>Pseudomonadota</taxon>
        <taxon>Gammaproteobacteria</taxon>
        <taxon>Pseudomonadales</taxon>
        <taxon>Marinobacteraceae</taxon>
        <taxon>Marinobacter</taxon>
    </lineage>
</organism>
<keyword evidence="2 3" id="KW-0378">Hydrolase</keyword>
<dbReference type="Gene3D" id="3.40.50.1820">
    <property type="entry name" value="alpha/beta hydrolase"/>
    <property type="match status" value="1"/>
</dbReference>
<evidence type="ECO:0000256" key="2">
    <source>
        <dbReference type="ARBA" id="ARBA00022801"/>
    </source>
</evidence>
<dbReference type="PANTHER" id="PTHR11559">
    <property type="entry name" value="CARBOXYLESTERASE"/>
    <property type="match status" value="1"/>
</dbReference>
<feature type="domain" description="PPIase cyclophilin-type" evidence="5">
    <location>
        <begin position="68"/>
        <end position="243"/>
    </location>
</feature>
<dbReference type="Proteomes" id="UP001595798">
    <property type="component" value="Unassembled WGS sequence"/>
</dbReference>
<feature type="region of interest" description="Disordered" evidence="4">
    <location>
        <begin position="17"/>
        <end position="46"/>
    </location>
</feature>
<name>A0ABV8QN32_9GAMM</name>
<comment type="similarity">
    <text evidence="1 3">Belongs to the type-B carboxylesterase/lipase family.</text>
</comment>
<evidence type="ECO:0000256" key="1">
    <source>
        <dbReference type="ARBA" id="ARBA00005964"/>
    </source>
</evidence>
<accession>A0ABV8QN32</accession>
<evidence type="ECO:0000313" key="7">
    <source>
        <dbReference type="Proteomes" id="UP001595798"/>
    </source>
</evidence>
<dbReference type="InterPro" id="IPR050309">
    <property type="entry name" value="Type-B_Carboxylest/Lipase"/>
</dbReference>
<evidence type="ECO:0000256" key="4">
    <source>
        <dbReference type="SAM" id="MobiDB-lite"/>
    </source>
</evidence>
<dbReference type="InterPro" id="IPR002018">
    <property type="entry name" value="CarbesteraseB"/>
</dbReference>
<reference evidence="7" key="1">
    <citation type="journal article" date="2019" name="Int. J. Syst. Evol. Microbiol.">
        <title>The Global Catalogue of Microorganisms (GCM) 10K type strain sequencing project: providing services to taxonomists for standard genome sequencing and annotation.</title>
        <authorList>
            <consortium name="The Broad Institute Genomics Platform"/>
            <consortium name="The Broad Institute Genome Sequencing Center for Infectious Disease"/>
            <person name="Wu L."/>
            <person name="Ma J."/>
        </authorList>
    </citation>
    <scope>NUCLEOTIDE SEQUENCE [LARGE SCALE GENOMIC DNA]</scope>
    <source>
        <strain evidence="7">CECT 7297</strain>
    </source>
</reference>
<dbReference type="Pfam" id="PF00135">
    <property type="entry name" value="COesterase"/>
    <property type="match status" value="1"/>
</dbReference>
<dbReference type="InterPro" id="IPR019819">
    <property type="entry name" value="Carboxylesterase_B_CS"/>
</dbReference>
<evidence type="ECO:0000256" key="3">
    <source>
        <dbReference type="RuleBase" id="RU361235"/>
    </source>
</evidence>
<dbReference type="SUPFAM" id="SSF53474">
    <property type="entry name" value="alpha/beta-Hydrolases"/>
    <property type="match status" value="1"/>
</dbReference>
<dbReference type="InterPro" id="IPR019826">
    <property type="entry name" value="Carboxylesterase_B_AS"/>
</dbReference>